<feature type="transmembrane region" description="Helical" evidence="2">
    <location>
        <begin position="133"/>
        <end position="152"/>
    </location>
</feature>
<accession>A0A172ZKE2</accession>
<dbReference type="EMBL" id="CP013023">
    <property type="protein sequence ID" value="ANF98115.1"/>
    <property type="molecule type" value="Genomic_DNA"/>
</dbReference>
<keyword evidence="2" id="KW-0472">Membrane</keyword>
<evidence type="ECO:0008006" key="5">
    <source>
        <dbReference type="Google" id="ProtNLM"/>
    </source>
</evidence>
<name>A0A172ZKE2_9BACL</name>
<protein>
    <recommendedName>
        <fullName evidence="5">DUF2569 domain-containing protein</fullName>
    </recommendedName>
</protein>
<keyword evidence="4" id="KW-1185">Reference proteome</keyword>
<sequence length="189" mass="20873">MSNYQPPGPPQEPVQPPVQPPYPPMGGPAGGMNGGYFGPPPLTGIGGWLVLFQICMYYYLFASVIASVGAILLIAVSYAKSDVYDQLTQTMQVPGETYQSLLMFTLVYTAIAAIYLIVILIWFYRRKHSLPKLVLGFCILDAIAILATYFMSPSQLNASIISTIIHLLVLAGWAAYFLRSRRVKNTFVR</sequence>
<feature type="transmembrane region" description="Helical" evidence="2">
    <location>
        <begin position="158"/>
        <end position="178"/>
    </location>
</feature>
<gene>
    <name evidence="3" type="ORF">AR543_20295</name>
</gene>
<dbReference type="KEGG" id="pbv:AR543_20295"/>
<feature type="transmembrane region" description="Helical" evidence="2">
    <location>
        <begin position="57"/>
        <end position="78"/>
    </location>
</feature>
<reference evidence="4" key="1">
    <citation type="submission" date="2015-10" db="EMBL/GenBank/DDBJ databases">
        <title>Genome of Paenibacillus bovis sp. nov.</title>
        <authorList>
            <person name="Wu Z."/>
            <person name="Gao C."/>
            <person name="Liu Z."/>
            <person name="Zheng H."/>
        </authorList>
    </citation>
    <scope>NUCLEOTIDE SEQUENCE [LARGE SCALE GENOMIC DNA]</scope>
    <source>
        <strain evidence="4">BD3526</strain>
    </source>
</reference>
<evidence type="ECO:0000313" key="4">
    <source>
        <dbReference type="Proteomes" id="UP000078148"/>
    </source>
</evidence>
<dbReference type="STRING" id="1616788.AR543_20295"/>
<keyword evidence="2" id="KW-1133">Transmembrane helix</keyword>
<dbReference type="Pfam" id="PF10754">
    <property type="entry name" value="DUF2569"/>
    <property type="match status" value="1"/>
</dbReference>
<evidence type="ECO:0000256" key="2">
    <source>
        <dbReference type="SAM" id="Phobius"/>
    </source>
</evidence>
<dbReference type="InterPro" id="IPR019690">
    <property type="entry name" value="DUF2569"/>
</dbReference>
<dbReference type="AlphaFoldDB" id="A0A172ZKE2"/>
<reference evidence="3 4" key="2">
    <citation type="journal article" date="2016" name="Int. J. Syst. Evol. Microbiol.">
        <title>Paenibacillus bovis sp. nov., isolated from raw yak (Bos grunniens) milk.</title>
        <authorList>
            <person name="Gao C."/>
            <person name="Han J."/>
            <person name="Liu Z."/>
            <person name="Xu X."/>
            <person name="Hang F."/>
            <person name="Wu Z."/>
        </authorList>
    </citation>
    <scope>NUCLEOTIDE SEQUENCE [LARGE SCALE GENOMIC DNA]</scope>
    <source>
        <strain evidence="3 4">BD3526</strain>
    </source>
</reference>
<feature type="transmembrane region" description="Helical" evidence="2">
    <location>
        <begin position="98"/>
        <end position="124"/>
    </location>
</feature>
<dbReference type="RefSeq" id="WP_060536196.1">
    <property type="nucleotide sequence ID" value="NZ_CP013023.1"/>
</dbReference>
<proteinExistence type="predicted"/>
<keyword evidence="2" id="KW-0812">Transmembrane</keyword>
<organism evidence="3 4">
    <name type="scientific">Paenibacillus bovis</name>
    <dbReference type="NCBI Taxonomy" id="1616788"/>
    <lineage>
        <taxon>Bacteria</taxon>
        <taxon>Bacillati</taxon>
        <taxon>Bacillota</taxon>
        <taxon>Bacilli</taxon>
        <taxon>Bacillales</taxon>
        <taxon>Paenibacillaceae</taxon>
        <taxon>Paenibacillus</taxon>
    </lineage>
</organism>
<dbReference type="OrthoDB" id="9155572at2"/>
<evidence type="ECO:0000256" key="1">
    <source>
        <dbReference type="SAM" id="MobiDB-lite"/>
    </source>
</evidence>
<dbReference type="Proteomes" id="UP000078148">
    <property type="component" value="Chromosome"/>
</dbReference>
<feature type="region of interest" description="Disordered" evidence="1">
    <location>
        <begin position="1"/>
        <end position="23"/>
    </location>
</feature>
<evidence type="ECO:0000313" key="3">
    <source>
        <dbReference type="EMBL" id="ANF98115.1"/>
    </source>
</evidence>